<feature type="domain" description="FAD/NAD(P)-binding" evidence="5">
    <location>
        <begin position="4"/>
        <end position="301"/>
    </location>
</feature>
<dbReference type="EC" id="1.18.1.2" evidence="7"/>
<reference evidence="7" key="1">
    <citation type="submission" date="2019-07" db="EMBL/GenBank/DDBJ databases">
        <authorList>
            <person name="Weber M."/>
            <person name="Kostadinov I."/>
            <person name="Kostadinov D I."/>
        </authorList>
    </citation>
    <scope>NUCLEOTIDE SEQUENCE</scope>
    <source>
        <strain evidence="7">Gfbio:sag-sample-m06:053724c1-46a9-4a36-b237-ea2bf867836b</strain>
    </source>
</reference>
<dbReference type="SUPFAM" id="SSF51905">
    <property type="entry name" value="FAD/NAD(P)-binding domain"/>
    <property type="match status" value="2"/>
</dbReference>
<evidence type="ECO:0000313" key="7">
    <source>
        <dbReference type="EMBL" id="VUX56261.1"/>
    </source>
</evidence>
<dbReference type="GO" id="GO:0016651">
    <property type="term" value="F:oxidoreductase activity, acting on NAD(P)H"/>
    <property type="evidence" value="ECO:0007669"/>
    <property type="project" value="TreeGrafter"/>
</dbReference>
<dbReference type="Pfam" id="PF14759">
    <property type="entry name" value="Reductase_C"/>
    <property type="match status" value="1"/>
</dbReference>
<dbReference type="GO" id="GO:0005737">
    <property type="term" value="C:cytoplasm"/>
    <property type="evidence" value="ECO:0007669"/>
    <property type="project" value="TreeGrafter"/>
</dbReference>
<keyword evidence="2" id="KW-0285">Flavoprotein</keyword>
<sequence>MAHTVAIVGAGHAAGQVVATLRQKKFDGSIILIGEEPWLPYQRPPLSKKFLAGELPAERLHFKPESFYDDPGIEVRLETRIDAVDCDGKTLHTTDGETLAFDILVFATGARPRLLDLPGVELDGIHYLRTIADVTGIRSQLTEGARMVIIGAGYIGLEVAAVTSQLNADVTVIEMEDRVMSRVVSPQISTFYQKEHATHGVKLMLSTGISGFSGNGQVTAVDLTNDGQVAADLVVIGIGVVPNSELATAAGLDVDNGIVVDDHCQTSAADIFAVGDCTQHPNDILDCRVRLESVHNALEQAKTAASNICGDETCYAQVPWFWSDQYDLKLQIAGLSQGYDQTIVRGDPDSRSFSCLYLRDGQLIAVDAVNSPKDFMQSKALIAAHAVIDPNLLANAENELKNMNNP</sequence>
<dbReference type="Gene3D" id="3.50.50.60">
    <property type="entry name" value="FAD/NAD(P)-binding domain"/>
    <property type="match status" value="2"/>
</dbReference>
<accession>A0A7D9D2H2</accession>
<gene>
    <name evidence="7" type="primary">fdr</name>
    <name evidence="7" type="ORF">JTBM06_V1_480005</name>
</gene>
<evidence type="ECO:0000256" key="2">
    <source>
        <dbReference type="ARBA" id="ARBA00022630"/>
    </source>
</evidence>
<evidence type="ECO:0000259" key="6">
    <source>
        <dbReference type="Pfam" id="PF14759"/>
    </source>
</evidence>
<dbReference type="InterPro" id="IPR028202">
    <property type="entry name" value="Reductase_C"/>
</dbReference>
<feature type="domain" description="Reductase C-terminal" evidence="6">
    <location>
        <begin position="320"/>
        <end position="403"/>
    </location>
</feature>
<protein>
    <submittedName>
        <fullName evidence="7">Ferredoxin--NAD(P)(+) reductase fdr</fullName>
        <ecNumber evidence="7">1.18.1.2</ecNumber>
        <ecNumber evidence="7">1.18.1.3</ecNumber>
    </submittedName>
</protein>
<dbReference type="InterPro" id="IPR023753">
    <property type="entry name" value="FAD/NAD-binding_dom"/>
</dbReference>
<dbReference type="PANTHER" id="PTHR43557">
    <property type="entry name" value="APOPTOSIS-INDUCING FACTOR 1"/>
    <property type="match status" value="1"/>
</dbReference>
<dbReference type="EC" id="1.18.1.3" evidence="7"/>
<dbReference type="EMBL" id="LR633967">
    <property type="protein sequence ID" value="VUX56261.1"/>
    <property type="molecule type" value="Genomic_DNA"/>
</dbReference>
<dbReference type="PRINTS" id="PR00368">
    <property type="entry name" value="FADPNR"/>
</dbReference>
<dbReference type="AlphaFoldDB" id="A0A7D9D2H2"/>
<evidence type="ECO:0000256" key="4">
    <source>
        <dbReference type="ARBA" id="ARBA00023002"/>
    </source>
</evidence>
<dbReference type="GO" id="GO:0008860">
    <property type="term" value="F:ferredoxin-NAD+ reductase activity"/>
    <property type="evidence" value="ECO:0007669"/>
    <property type="project" value="UniProtKB-EC"/>
</dbReference>
<dbReference type="InterPro" id="IPR050446">
    <property type="entry name" value="FAD-oxidoreductase/Apoptosis"/>
</dbReference>
<evidence type="ECO:0000256" key="3">
    <source>
        <dbReference type="ARBA" id="ARBA00022827"/>
    </source>
</evidence>
<keyword evidence="3" id="KW-0274">FAD</keyword>
<dbReference type="Pfam" id="PF07992">
    <property type="entry name" value="Pyr_redox_2"/>
    <property type="match status" value="1"/>
</dbReference>
<evidence type="ECO:0000256" key="1">
    <source>
        <dbReference type="ARBA" id="ARBA00001974"/>
    </source>
</evidence>
<name>A0A7D9D2H2_9GAMM</name>
<evidence type="ECO:0000259" key="5">
    <source>
        <dbReference type="Pfam" id="PF07992"/>
    </source>
</evidence>
<dbReference type="GO" id="GO:0004324">
    <property type="term" value="F:ferredoxin-NADP+ reductase activity"/>
    <property type="evidence" value="ECO:0007669"/>
    <property type="project" value="UniProtKB-EC"/>
</dbReference>
<organism evidence="7">
    <name type="scientific">uncultured Woeseiaceae bacterium</name>
    <dbReference type="NCBI Taxonomy" id="1983305"/>
    <lineage>
        <taxon>Bacteria</taxon>
        <taxon>Pseudomonadati</taxon>
        <taxon>Pseudomonadota</taxon>
        <taxon>Gammaproteobacteria</taxon>
        <taxon>Woeseiales</taxon>
        <taxon>Woeseiaceae</taxon>
        <taxon>environmental samples</taxon>
    </lineage>
</organism>
<dbReference type="Gene3D" id="3.30.390.30">
    <property type="match status" value="1"/>
</dbReference>
<dbReference type="InterPro" id="IPR036188">
    <property type="entry name" value="FAD/NAD-bd_sf"/>
</dbReference>
<dbReference type="SUPFAM" id="SSF55424">
    <property type="entry name" value="FAD/NAD-linked reductases, dimerisation (C-terminal) domain"/>
    <property type="match status" value="1"/>
</dbReference>
<dbReference type="InterPro" id="IPR016156">
    <property type="entry name" value="FAD/NAD-linked_Rdtase_dimer_sf"/>
</dbReference>
<keyword evidence="4 7" id="KW-0560">Oxidoreductase</keyword>
<comment type="cofactor">
    <cofactor evidence="1">
        <name>FAD</name>
        <dbReference type="ChEBI" id="CHEBI:57692"/>
    </cofactor>
</comment>
<proteinExistence type="predicted"/>
<dbReference type="PANTHER" id="PTHR43557:SF2">
    <property type="entry name" value="RIESKE DOMAIN-CONTAINING PROTEIN-RELATED"/>
    <property type="match status" value="1"/>
</dbReference>
<dbReference type="PRINTS" id="PR00411">
    <property type="entry name" value="PNDRDTASEI"/>
</dbReference>